<keyword evidence="1" id="KW-0433">Leucine-rich repeat</keyword>
<proteinExistence type="predicted"/>
<evidence type="ECO:0000256" key="1">
    <source>
        <dbReference type="ARBA" id="ARBA00022614"/>
    </source>
</evidence>
<dbReference type="VEuPathDB" id="TriTrypDB:TcCLB.507603.140"/>
<dbReference type="VEuPathDB" id="TriTrypDB:C3747_221g25"/>
<dbReference type="EMBL" id="PRFA01000089">
    <property type="protein sequence ID" value="PWU87559.1"/>
    <property type="molecule type" value="Genomic_DNA"/>
</dbReference>
<evidence type="ECO:0000313" key="3">
    <source>
        <dbReference type="EMBL" id="PWU87559.1"/>
    </source>
</evidence>
<dbReference type="VEuPathDB" id="TriTrypDB:TCDM_05864"/>
<dbReference type="VEuPathDB" id="TriTrypDB:TcCL_NonESM02584"/>
<evidence type="ECO:0000313" key="4">
    <source>
        <dbReference type="Proteomes" id="UP000246121"/>
    </source>
</evidence>
<dbReference type="PROSITE" id="PS51450">
    <property type="entry name" value="LRR"/>
    <property type="match status" value="2"/>
</dbReference>
<protein>
    <submittedName>
        <fullName evidence="3">Putative leucine-rich repeat protein (LRRP)</fullName>
    </submittedName>
</protein>
<comment type="caution">
    <text evidence="3">The sequence shown here is derived from an EMBL/GenBank/DDBJ whole genome shotgun (WGS) entry which is preliminary data.</text>
</comment>
<dbReference type="VEuPathDB" id="TriTrypDB:TcBrA4_0068320"/>
<gene>
    <name evidence="3" type="ORF">C4B63_89g55</name>
</gene>
<name>A0A2V2UTV2_TRYCR</name>
<dbReference type="VEuPathDB" id="TriTrypDB:TcG_06108"/>
<dbReference type="Proteomes" id="UP000246121">
    <property type="component" value="Unassembled WGS sequence"/>
</dbReference>
<accession>A0A2V2UTV2</accession>
<dbReference type="PANTHER" id="PTHR45617:SF169">
    <property type="entry name" value="LRRCT DOMAIN-CONTAINING PROTEIN"/>
    <property type="match status" value="1"/>
</dbReference>
<organism evidence="3 4">
    <name type="scientific">Trypanosoma cruzi</name>
    <dbReference type="NCBI Taxonomy" id="5693"/>
    <lineage>
        <taxon>Eukaryota</taxon>
        <taxon>Discoba</taxon>
        <taxon>Euglenozoa</taxon>
        <taxon>Kinetoplastea</taxon>
        <taxon>Metakinetoplastina</taxon>
        <taxon>Trypanosomatida</taxon>
        <taxon>Trypanosomatidae</taxon>
        <taxon>Trypanosoma</taxon>
        <taxon>Schizotrypanum</taxon>
    </lineage>
</organism>
<dbReference type="PANTHER" id="PTHR45617">
    <property type="entry name" value="LEUCINE RICH REPEAT FAMILY PROTEIN"/>
    <property type="match status" value="1"/>
</dbReference>
<dbReference type="VEuPathDB" id="TriTrypDB:ECC02_002389"/>
<dbReference type="VEuPathDB" id="TriTrypDB:TCSYLVIO_006990"/>
<reference evidence="3 4" key="1">
    <citation type="journal article" date="2018" name="Microb. Genom.">
        <title>Expanding an expanded genome: long-read sequencing of Trypanosoma cruzi.</title>
        <authorList>
            <person name="Berna L."/>
            <person name="Rodriguez M."/>
            <person name="Chiribao M.L."/>
            <person name="Parodi-Talice A."/>
            <person name="Pita S."/>
            <person name="Rijo G."/>
            <person name="Alvarez-Valin F."/>
            <person name="Robello C."/>
        </authorList>
    </citation>
    <scope>NUCLEOTIDE SEQUENCE [LARGE SCALE GENOMIC DNA]</scope>
    <source>
        <strain evidence="3 4">Dm28c</strain>
    </source>
</reference>
<dbReference type="InterPro" id="IPR001611">
    <property type="entry name" value="Leu-rich_rpt"/>
</dbReference>
<evidence type="ECO:0000256" key="2">
    <source>
        <dbReference type="ARBA" id="ARBA00022737"/>
    </source>
</evidence>
<dbReference type="VEuPathDB" id="TriTrypDB:BCY84_22397"/>
<keyword evidence="2" id="KW-0677">Repeat</keyword>
<dbReference type="InterPro" id="IPR032675">
    <property type="entry name" value="LRR_dom_sf"/>
</dbReference>
<dbReference type="Pfam" id="PF00560">
    <property type="entry name" value="LRR_1"/>
    <property type="match status" value="1"/>
</dbReference>
<dbReference type="AlphaFoldDB" id="A0A2V2UTV2"/>
<dbReference type="VEuPathDB" id="TriTrypDB:Tc_MARK_5737"/>
<dbReference type="VEuPathDB" id="TriTrypDB:C4B63_89g55"/>
<dbReference type="Gene3D" id="3.80.10.10">
    <property type="entry name" value="Ribonuclease Inhibitor"/>
    <property type="match status" value="1"/>
</dbReference>
<dbReference type="VEuPathDB" id="TriTrypDB:TcCLB.509429.210"/>
<sequence>MPVAMVVVDVPTAVCDKTVAQKQIGPWARGADELYPSLHIEGSPWLMEEKNNEEIEHLPVARGHVVDGVNAGKKNSFPSSSSHSNRTVPPKTCAFNVVKPPNLKDDSCVVLPVLGRNELLDLSSRQLTVLPCLHNMAAKTRHGSGARVASQVRTLQLSRNSITSLVAVPEPSLSAQPTALAEFTRVVLLDVSRNEITSLAGVENMTSLRVLQASHNKIEDLGPLFTPNSILQKSAALRVLDVSFNQIRTLLPPSVNVLEKPMRSLHTLTLSYNHLSELNGLDMLFPDVVELRVARNRMTELPQVLPKRIYRIELQQNYLDEVAQNNVREIQRRMRCLRDVEMSEQRIRQEDTSETENATSFEGVHGTENEEDRMDDAVFHRHAFAVDDVESDAENRGMLDVVVPHSIFEGQGKDAGQLKLREMIIAPPHIECASLQKRSVIPTAWARQKNPRWLEKDPPHVNMMLTRVIASASLHSSSKISYLWVQPRIIEAGSTGALVLIHEFSHAELVVPSIRLSVGDLNRVCVALSHETLAAPCALAGNLLFSLLTQSTGETHGLADKIGVFKEDEEEKEKPTPLQRQQRMKDFSIQKLTVFYKSIQSSMPKRNPFTHGTSGREWLMSELRAPLNWNETRRRPCPFTSCLPLRRTKQERIDRRRKIPDA</sequence>
<dbReference type="SUPFAM" id="SSF52058">
    <property type="entry name" value="L domain-like"/>
    <property type="match status" value="1"/>
</dbReference>